<accession>A0A0S3SA99</accession>
<gene>
    <name evidence="2" type="primary">Vigan.06G085600</name>
    <name evidence="2" type="ORF">VIGAN_06085600</name>
</gene>
<evidence type="ECO:0000313" key="2">
    <source>
        <dbReference type="EMBL" id="BAT89791.1"/>
    </source>
</evidence>
<feature type="compositionally biased region" description="Basic residues" evidence="1">
    <location>
        <begin position="94"/>
        <end position="107"/>
    </location>
</feature>
<dbReference type="AlphaFoldDB" id="A0A0S3SA99"/>
<dbReference type="EMBL" id="AP015039">
    <property type="protein sequence ID" value="BAT89791.1"/>
    <property type="molecule type" value="Genomic_DNA"/>
</dbReference>
<sequence>MALSGKLPLNGNFSTVIKSRASFRYGSTTVFTGPVRKWKKKWVHVTPSSSLNNTNTNNNAHDLANSNASSLLLLRRWTPTTDDDATATDEPPRRKFHYTHVGRRGWV</sequence>
<reference evidence="2 3" key="1">
    <citation type="journal article" date="2015" name="Sci. Rep.">
        <title>The power of single molecule real-time sequencing technology in the de novo assembly of a eukaryotic genome.</title>
        <authorList>
            <person name="Sakai H."/>
            <person name="Naito K."/>
            <person name="Ogiso-Tanaka E."/>
            <person name="Takahashi Y."/>
            <person name="Iseki K."/>
            <person name="Muto C."/>
            <person name="Satou K."/>
            <person name="Teruya K."/>
            <person name="Shiroma A."/>
            <person name="Shimoji M."/>
            <person name="Hirano T."/>
            <person name="Itoh T."/>
            <person name="Kaga A."/>
            <person name="Tomooka N."/>
        </authorList>
    </citation>
    <scope>NUCLEOTIDE SEQUENCE [LARGE SCALE GENOMIC DNA]</scope>
    <source>
        <strain evidence="3">cv. Shumari</strain>
    </source>
</reference>
<organism evidence="2 3">
    <name type="scientific">Vigna angularis var. angularis</name>
    <dbReference type="NCBI Taxonomy" id="157739"/>
    <lineage>
        <taxon>Eukaryota</taxon>
        <taxon>Viridiplantae</taxon>
        <taxon>Streptophyta</taxon>
        <taxon>Embryophyta</taxon>
        <taxon>Tracheophyta</taxon>
        <taxon>Spermatophyta</taxon>
        <taxon>Magnoliopsida</taxon>
        <taxon>eudicotyledons</taxon>
        <taxon>Gunneridae</taxon>
        <taxon>Pentapetalae</taxon>
        <taxon>rosids</taxon>
        <taxon>fabids</taxon>
        <taxon>Fabales</taxon>
        <taxon>Fabaceae</taxon>
        <taxon>Papilionoideae</taxon>
        <taxon>50 kb inversion clade</taxon>
        <taxon>NPAAA clade</taxon>
        <taxon>indigoferoid/millettioid clade</taxon>
        <taxon>Phaseoleae</taxon>
        <taxon>Vigna</taxon>
    </lineage>
</organism>
<name>A0A0S3SA99_PHAAN</name>
<protein>
    <submittedName>
        <fullName evidence="2">Uncharacterized protein</fullName>
    </submittedName>
</protein>
<proteinExistence type="predicted"/>
<keyword evidence="3" id="KW-1185">Reference proteome</keyword>
<dbReference type="PANTHER" id="PTHR34572">
    <property type="entry name" value="GOLGIN FAMILY A PROTEIN"/>
    <property type="match status" value="1"/>
</dbReference>
<dbReference type="Proteomes" id="UP000291084">
    <property type="component" value="Chromosome 6"/>
</dbReference>
<evidence type="ECO:0000313" key="3">
    <source>
        <dbReference type="Proteomes" id="UP000291084"/>
    </source>
</evidence>
<feature type="region of interest" description="Disordered" evidence="1">
    <location>
        <begin position="81"/>
        <end position="107"/>
    </location>
</feature>
<dbReference type="PANTHER" id="PTHR34572:SF8">
    <property type="entry name" value="(RAPE) HYPOTHETICAL PROTEIN"/>
    <property type="match status" value="1"/>
</dbReference>
<evidence type="ECO:0000256" key="1">
    <source>
        <dbReference type="SAM" id="MobiDB-lite"/>
    </source>
</evidence>